<dbReference type="InterPro" id="IPR012338">
    <property type="entry name" value="Beta-lactam/transpept-like"/>
</dbReference>
<dbReference type="InterPro" id="IPR058644">
    <property type="entry name" value="Mtb12-like_C"/>
</dbReference>
<comment type="similarity">
    <text evidence="2">Belongs to the MTB12 family.</text>
</comment>
<proteinExistence type="inferred from homology"/>
<organism evidence="5 6">
    <name type="scientific">Nocardia terpenica</name>
    <dbReference type="NCBI Taxonomy" id="455432"/>
    <lineage>
        <taxon>Bacteria</taxon>
        <taxon>Bacillati</taxon>
        <taxon>Actinomycetota</taxon>
        <taxon>Actinomycetes</taxon>
        <taxon>Mycobacteriales</taxon>
        <taxon>Nocardiaceae</taxon>
        <taxon>Nocardia</taxon>
    </lineage>
</organism>
<name>A0A6G9YZ88_9NOCA</name>
<sequence length="527" mass="56629">MFGSDANREGTMNGGNRITVRLGALACASTITAGMLVACGSSGGTMAPIFPADLARRIDSIVEAHQDSGLFPEIAIGVSDPERGSYIRAYGVADRATGRPADIHDRFRIGSATKTFTATAVLRLADEGKLSLDDVLEKYVPGMPNGNTIRLRDLLGMRGGVFDIAGDPEFADQFHTSPLPHEVHDGDVLQAIRAHADKALPPNTRTEYSNTEYFLLGEVLKKVTGKPLRDVFDDLTTRYGLHETSYPVDTTMPTPESRGYSYDGNALVDVTSRTTPQVGGAGAMMISTISDLVRYAPMLGRGDLLKPETFRTRTQFMSSDDKTLLYGLGIATQGQWIGHDGATMGYNADVEYLPSRQATLVVMVNQYTPDLRPYDDRLPGVQLTAEFLWEDLVDELYPGTGSARHIGTSAPDPSLPAPADLDGRLQQALDPNVPAAQQSLRIVGDDRDPELITRLARAFASTGTRIHVEKTNHVRHGAMMVTGTATTGSKSSPIQIPFTVQDGTWQILGSWACKAIKTAGGSAPGCG</sequence>
<dbReference type="Pfam" id="PF00144">
    <property type="entry name" value="Beta-lactamase"/>
    <property type="match status" value="1"/>
</dbReference>
<dbReference type="InterPro" id="IPR001466">
    <property type="entry name" value="Beta-lactam-related"/>
</dbReference>
<dbReference type="Pfam" id="PF26580">
    <property type="entry name" value="Mtb12_C"/>
    <property type="match status" value="1"/>
</dbReference>
<dbReference type="SUPFAM" id="SSF56601">
    <property type="entry name" value="beta-lactamase/transpeptidase-like"/>
    <property type="match status" value="1"/>
</dbReference>
<evidence type="ECO:0000256" key="2">
    <source>
        <dbReference type="ARBA" id="ARBA00093774"/>
    </source>
</evidence>
<feature type="domain" description="Low molecular weight antigen MTB12-like C-terminal" evidence="4">
    <location>
        <begin position="415"/>
        <end position="521"/>
    </location>
</feature>
<evidence type="ECO:0000313" key="6">
    <source>
        <dbReference type="Proteomes" id="UP000500953"/>
    </source>
</evidence>
<protein>
    <submittedName>
        <fullName evidence="5">Serine hydrolase</fullName>
    </submittedName>
</protein>
<dbReference type="Proteomes" id="UP000500953">
    <property type="component" value="Chromosome"/>
</dbReference>
<reference evidence="5 6" key="1">
    <citation type="journal article" date="2019" name="ACS Chem. Biol.">
        <title>Identification and Mobilization of a Cryptic Antibiotic Biosynthesis Gene Locus from a Human-Pathogenic Nocardia Isolate.</title>
        <authorList>
            <person name="Herisse M."/>
            <person name="Ishida K."/>
            <person name="Porter J.L."/>
            <person name="Howden B."/>
            <person name="Hertweck C."/>
            <person name="Stinear T.P."/>
            <person name="Pidot S.J."/>
        </authorList>
    </citation>
    <scope>NUCLEOTIDE SEQUENCE [LARGE SCALE GENOMIC DNA]</scope>
    <source>
        <strain evidence="5 6">AUSMDU00012715</strain>
    </source>
</reference>
<gene>
    <name evidence="5" type="ORF">F6W96_09240</name>
</gene>
<dbReference type="EMBL" id="CP046173">
    <property type="protein sequence ID" value="QIS18437.1"/>
    <property type="molecule type" value="Genomic_DNA"/>
</dbReference>
<dbReference type="PANTHER" id="PTHR46825:SF9">
    <property type="entry name" value="BETA-LACTAMASE-RELATED DOMAIN-CONTAINING PROTEIN"/>
    <property type="match status" value="1"/>
</dbReference>
<evidence type="ECO:0000256" key="1">
    <source>
        <dbReference type="ARBA" id="ARBA00022729"/>
    </source>
</evidence>
<accession>A0A6G9YZ88</accession>
<evidence type="ECO:0000259" key="4">
    <source>
        <dbReference type="Pfam" id="PF26580"/>
    </source>
</evidence>
<evidence type="ECO:0000313" key="5">
    <source>
        <dbReference type="EMBL" id="QIS18437.1"/>
    </source>
</evidence>
<feature type="domain" description="Beta-lactamase-related" evidence="3">
    <location>
        <begin position="58"/>
        <end position="377"/>
    </location>
</feature>
<dbReference type="AlphaFoldDB" id="A0A6G9YZ88"/>
<dbReference type="InterPro" id="IPR050491">
    <property type="entry name" value="AmpC-like"/>
</dbReference>
<keyword evidence="5" id="KW-0378">Hydrolase</keyword>
<keyword evidence="1" id="KW-0732">Signal</keyword>
<dbReference type="Gene3D" id="3.40.710.10">
    <property type="entry name" value="DD-peptidase/beta-lactamase superfamily"/>
    <property type="match status" value="1"/>
</dbReference>
<dbReference type="PANTHER" id="PTHR46825">
    <property type="entry name" value="D-ALANYL-D-ALANINE-CARBOXYPEPTIDASE/ENDOPEPTIDASE AMPH"/>
    <property type="match status" value="1"/>
</dbReference>
<dbReference type="GO" id="GO:0016787">
    <property type="term" value="F:hydrolase activity"/>
    <property type="evidence" value="ECO:0007669"/>
    <property type="project" value="UniProtKB-KW"/>
</dbReference>
<evidence type="ECO:0000259" key="3">
    <source>
        <dbReference type="Pfam" id="PF00144"/>
    </source>
</evidence>